<dbReference type="AlphaFoldDB" id="A0AAD6A7J7"/>
<accession>A0AAD6A7J7</accession>
<feature type="non-terminal residue" evidence="1">
    <location>
        <position position="1"/>
    </location>
</feature>
<keyword evidence="2" id="KW-1185">Reference proteome</keyword>
<comment type="caution">
    <text evidence="1">The sequence shown here is derived from an EMBL/GenBank/DDBJ whole genome shotgun (WGS) entry which is preliminary data.</text>
</comment>
<name>A0AAD6A7J7_9TELE</name>
<evidence type="ECO:0000313" key="1">
    <source>
        <dbReference type="EMBL" id="KAJ4919854.1"/>
    </source>
</evidence>
<dbReference type="Proteomes" id="UP001219934">
    <property type="component" value="Unassembled WGS sequence"/>
</dbReference>
<protein>
    <submittedName>
        <fullName evidence="1">Uncharacterized protein</fullName>
    </submittedName>
</protein>
<gene>
    <name evidence="1" type="ORF">JOQ06_023071</name>
</gene>
<sequence>CGETLCGHLQNQLSDCWRFRTHHRAVYPVNTELGPECSLIHSVFGEVLQSLHVSYDISIQRRRGSPVDCL</sequence>
<reference evidence="1" key="1">
    <citation type="submission" date="2022-11" db="EMBL/GenBank/DDBJ databases">
        <title>Chromosome-level genome of Pogonophryne albipinna.</title>
        <authorList>
            <person name="Jo E."/>
        </authorList>
    </citation>
    <scope>NUCLEOTIDE SEQUENCE</scope>
    <source>
        <strain evidence="1">SGF0006</strain>
        <tissue evidence="1">Muscle</tissue>
    </source>
</reference>
<organism evidence="1 2">
    <name type="scientific">Pogonophryne albipinna</name>
    <dbReference type="NCBI Taxonomy" id="1090488"/>
    <lineage>
        <taxon>Eukaryota</taxon>
        <taxon>Metazoa</taxon>
        <taxon>Chordata</taxon>
        <taxon>Craniata</taxon>
        <taxon>Vertebrata</taxon>
        <taxon>Euteleostomi</taxon>
        <taxon>Actinopterygii</taxon>
        <taxon>Neopterygii</taxon>
        <taxon>Teleostei</taxon>
        <taxon>Neoteleostei</taxon>
        <taxon>Acanthomorphata</taxon>
        <taxon>Eupercaria</taxon>
        <taxon>Perciformes</taxon>
        <taxon>Notothenioidei</taxon>
        <taxon>Pogonophryne</taxon>
    </lineage>
</organism>
<feature type="non-terminal residue" evidence="1">
    <location>
        <position position="70"/>
    </location>
</feature>
<evidence type="ECO:0000313" key="2">
    <source>
        <dbReference type="Proteomes" id="UP001219934"/>
    </source>
</evidence>
<dbReference type="EMBL" id="JAPTMU010000246">
    <property type="protein sequence ID" value="KAJ4919854.1"/>
    <property type="molecule type" value="Genomic_DNA"/>
</dbReference>
<proteinExistence type="predicted"/>